<evidence type="ECO:0000256" key="1">
    <source>
        <dbReference type="ARBA" id="ARBA00006865"/>
    </source>
</evidence>
<dbReference type="GO" id="GO:0005975">
    <property type="term" value="P:carbohydrate metabolic process"/>
    <property type="evidence" value="ECO:0007669"/>
    <property type="project" value="InterPro"/>
</dbReference>
<protein>
    <submittedName>
        <fullName evidence="5">Glycoside hydrolase family 16 protein</fullName>
    </submittedName>
</protein>
<gene>
    <name evidence="5" type="ORF">CONCODRAFT_37165</name>
</gene>
<evidence type="ECO:0000256" key="2">
    <source>
        <dbReference type="SAM" id="MobiDB-lite"/>
    </source>
</evidence>
<name>A0A137PB47_CONC2</name>
<dbReference type="PANTHER" id="PTHR10963:SF55">
    <property type="entry name" value="GLYCOSIDE HYDROLASE FAMILY 16 PROTEIN"/>
    <property type="match status" value="1"/>
</dbReference>
<dbReference type="STRING" id="796925.A0A137PB47"/>
<evidence type="ECO:0000259" key="4">
    <source>
        <dbReference type="PROSITE" id="PS51762"/>
    </source>
</evidence>
<dbReference type="AlphaFoldDB" id="A0A137PB47"/>
<feature type="signal peptide" evidence="3">
    <location>
        <begin position="1"/>
        <end position="19"/>
    </location>
</feature>
<keyword evidence="3" id="KW-0732">Signal</keyword>
<keyword evidence="6" id="KW-1185">Reference proteome</keyword>
<dbReference type="Pfam" id="PF00722">
    <property type="entry name" value="Glyco_hydro_16"/>
    <property type="match status" value="1"/>
</dbReference>
<evidence type="ECO:0000313" key="6">
    <source>
        <dbReference type="Proteomes" id="UP000070444"/>
    </source>
</evidence>
<dbReference type="InterPro" id="IPR013320">
    <property type="entry name" value="ConA-like_dom_sf"/>
</dbReference>
<evidence type="ECO:0000256" key="3">
    <source>
        <dbReference type="SAM" id="SignalP"/>
    </source>
</evidence>
<feature type="chain" id="PRO_5007294639" evidence="3">
    <location>
        <begin position="20"/>
        <end position="424"/>
    </location>
</feature>
<dbReference type="PANTHER" id="PTHR10963">
    <property type="entry name" value="GLYCOSYL HYDROLASE-RELATED"/>
    <property type="match status" value="1"/>
</dbReference>
<dbReference type="Proteomes" id="UP000070444">
    <property type="component" value="Unassembled WGS sequence"/>
</dbReference>
<comment type="similarity">
    <text evidence="1">Belongs to the glycosyl hydrolase 16 family.</text>
</comment>
<keyword evidence="5" id="KW-0378">Hydrolase</keyword>
<feature type="domain" description="GH16" evidence="4">
    <location>
        <begin position="55"/>
        <end position="424"/>
    </location>
</feature>
<dbReference type="OrthoDB" id="4781at2759"/>
<dbReference type="InterPro" id="IPR000757">
    <property type="entry name" value="Beta-glucanase-like"/>
</dbReference>
<sequence>MINWSTTFILLNLIQFIHCGKRHESASYTETYHESGHFWRSRGKQPSKNYHQGGLHASGNNNQYGDGAEIGTAEENYYYDHNFCLRFKDEFNELNTDIWQRDVTLWGGGNNEFQWYTDSPKNSYVKDGLLHITPTFTVDELEGYNRHEYFMNGYSVDLSNQGCTTKAISNDTCYRKSDPTAGTIVNPIRSSALRSINKIKLKYGKIDIRLKLPKGDWLWPAIWLLPNDNVYGGWPQSGEIDILESRGNQNANGFNGEGRETARSTLHWGPRWDANGFPLTSGSIYIPPTYDDFHTYSLTWTPDGIFTSVDDPTPGRKYRSSQAQSLWELGQFNKTNPEFTNNIWNQQVPHSPFDQEFYIIMNLAVGGTTGFFGDDLNGKPWKNSMAQGVAAKHFWKDRNRWEPTWGSAYDRSLVIDEIKVFDMC</sequence>
<organism evidence="5 6">
    <name type="scientific">Conidiobolus coronatus (strain ATCC 28846 / CBS 209.66 / NRRL 28638)</name>
    <name type="common">Delacroixia coronata</name>
    <dbReference type="NCBI Taxonomy" id="796925"/>
    <lineage>
        <taxon>Eukaryota</taxon>
        <taxon>Fungi</taxon>
        <taxon>Fungi incertae sedis</taxon>
        <taxon>Zoopagomycota</taxon>
        <taxon>Entomophthoromycotina</taxon>
        <taxon>Entomophthoromycetes</taxon>
        <taxon>Entomophthorales</taxon>
        <taxon>Ancylistaceae</taxon>
        <taxon>Conidiobolus</taxon>
    </lineage>
</organism>
<dbReference type="GO" id="GO:0004553">
    <property type="term" value="F:hydrolase activity, hydrolyzing O-glycosyl compounds"/>
    <property type="evidence" value="ECO:0007669"/>
    <property type="project" value="InterPro"/>
</dbReference>
<feature type="region of interest" description="Disordered" evidence="2">
    <location>
        <begin position="43"/>
        <end position="63"/>
    </location>
</feature>
<dbReference type="InterPro" id="IPR050546">
    <property type="entry name" value="Glycosyl_Hydrlase_16"/>
</dbReference>
<dbReference type="Gene3D" id="2.60.120.200">
    <property type="match status" value="1"/>
</dbReference>
<reference evidence="5 6" key="1">
    <citation type="journal article" date="2015" name="Genome Biol. Evol.">
        <title>Phylogenomic analyses indicate that early fungi evolved digesting cell walls of algal ancestors of land plants.</title>
        <authorList>
            <person name="Chang Y."/>
            <person name="Wang S."/>
            <person name="Sekimoto S."/>
            <person name="Aerts A.L."/>
            <person name="Choi C."/>
            <person name="Clum A."/>
            <person name="LaButti K.M."/>
            <person name="Lindquist E.A."/>
            <person name="Yee Ngan C."/>
            <person name="Ohm R.A."/>
            <person name="Salamov A.A."/>
            <person name="Grigoriev I.V."/>
            <person name="Spatafora J.W."/>
            <person name="Berbee M.L."/>
        </authorList>
    </citation>
    <scope>NUCLEOTIDE SEQUENCE [LARGE SCALE GENOMIC DNA]</scope>
    <source>
        <strain evidence="5 6">NRRL 28638</strain>
    </source>
</reference>
<evidence type="ECO:0000313" key="5">
    <source>
        <dbReference type="EMBL" id="KXN72229.1"/>
    </source>
</evidence>
<dbReference type="SUPFAM" id="SSF49899">
    <property type="entry name" value="Concanavalin A-like lectins/glucanases"/>
    <property type="match status" value="1"/>
</dbReference>
<accession>A0A137PB47</accession>
<dbReference type="EMBL" id="KQ964457">
    <property type="protein sequence ID" value="KXN72229.1"/>
    <property type="molecule type" value="Genomic_DNA"/>
</dbReference>
<proteinExistence type="inferred from homology"/>
<dbReference type="PROSITE" id="PS51762">
    <property type="entry name" value="GH16_2"/>
    <property type="match status" value="1"/>
</dbReference>
<dbReference type="OMA" id="HCTNDAF"/>